<evidence type="ECO:0000313" key="2">
    <source>
        <dbReference type="Proteomes" id="UP000187203"/>
    </source>
</evidence>
<reference evidence="2" key="1">
    <citation type="submission" date="2013-09" db="EMBL/GenBank/DDBJ databases">
        <title>Corchorus olitorius genome sequencing.</title>
        <authorList>
            <person name="Alam M."/>
            <person name="Haque M.S."/>
            <person name="Islam M.S."/>
            <person name="Emdad E.M."/>
            <person name="Islam M.M."/>
            <person name="Ahmed B."/>
            <person name="Halim A."/>
            <person name="Hossen Q.M.M."/>
            <person name="Hossain M.Z."/>
            <person name="Ahmed R."/>
            <person name="Khan M.M."/>
            <person name="Islam R."/>
            <person name="Rashid M.M."/>
            <person name="Khan S.A."/>
            <person name="Rahman M.S."/>
            <person name="Alam M."/>
            <person name="Yahiya A.S."/>
            <person name="Khan M.S."/>
            <person name="Azam M.S."/>
            <person name="Haque T."/>
            <person name="Lashkar M.Z.H."/>
            <person name="Akhand A.I."/>
            <person name="Morshed G."/>
            <person name="Roy S."/>
            <person name="Uddin K.S."/>
            <person name="Rabeya T."/>
            <person name="Hossain A.S."/>
            <person name="Chowdhury A."/>
            <person name="Snigdha A.R."/>
            <person name="Mortoza M.S."/>
            <person name="Matin S.A."/>
            <person name="Hoque S.M.E."/>
            <person name="Islam M.K."/>
            <person name="Roy D.K."/>
            <person name="Haider R."/>
            <person name="Moosa M.M."/>
            <person name="Elias S.M."/>
            <person name="Hasan A.M."/>
            <person name="Jahan S."/>
            <person name="Shafiuddin M."/>
            <person name="Mahmood N."/>
            <person name="Shommy N.S."/>
        </authorList>
    </citation>
    <scope>NUCLEOTIDE SEQUENCE [LARGE SCALE GENOMIC DNA]</scope>
    <source>
        <strain evidence="2">cv. O-4</strain>
    </source>
</reference>
<sequence>MGQITRAQSAQQIFFSNQSTIGISRGFPVVLSRSFLSPSSKP</sequence>
<keyword evidence="2" id="KW-1185">Reference proteome</keyword>
<dbReference type="AlphaFoldDB" id="A0A1R3H5S3"/>
<gene>
    <name evidence="1" type="ORF">COLO4_31055</name>
</gene>
<organism evidence="1 2">
    <name type="scientific">Corchorus olitorius</name>
    <dbReference type="NCBI Taxonomy" id="93759"/>
    <lineage>
        <taxon>Eukaryota</taxon>
        <taxon>Viridiplantae</taxon>
        <taxon>Streptophyta</taxon>
        <taxon>Embryophyta</taxon>
        <taxon>Tracheophyta</taxon>
        <taxon>Spermatophyta</taxon>
        <taxon>Magnoliopsida</taxon>
        <taxon>eudicotyledons</taxon>
        <taxon>Gunneridae</taxon>
        <taxon>Pentapetalae</taxon>
        <taxon>rosids</taxon>
        <taxon>malvids</taxon>
        <taxon>Malvales</taxon>
        <taxon>Malvaceae</taxon>
        <taxon>Grewioideae</taxon>
        <taxon>Apeibeae</taxon>
        <taxon>Corchorus</taxon>
    </lineage>
</organism>
<name>A0A1R3H5S3_9ROSI</name>
<accession>A0A1R3H5S3</accession>
<comment type="caution">
    <text evidence="1">The sequence shown here is derived from an EMBL/GenBank/DDBJ whole genome shotgun (WGS) entry which is preliminary data.</text>
</comment>
<protein>
    <submittedName>
        <fullName evidence="1">Uncharacterized protein</fullName>
    </submittedName>
</protein>
<dbReference type="Proteomes" id="UP000187203">
    <property type="component" value="Unassembled WGS sequence"/>
</dbReference>
<proteinExistence type="predicted"/>
<dbReference type="EMBL" id="AWUE01020812">
    <property type="protein sequence ID" value="OMO65718.1"/>
    <property type="molecule type" value="Genomic_DNA"/>
</dbReference>
<evidence type="ECO:0000313" key="1">
    <source>
        <dbReference type="EMBL" id="OMO65718.1"/>
    </source>
</evidence>